<protein>
    <submittedName>
        <fullName evidence="2">Uncharacterized protein</fullName>
    </submittedName>
</protein>
<evidence type="ECO:0000313" key="3">
    <source>
        <dbReference type="Proteomes" id="UP001589943"/>
    </source>
</evidence>
<feature type="signal peptide" evidence="1">
    <location>
        <begin position="1"/>
        <end position="21"/>
    </location>
</feature>
<reference evidence="2 3" key="1">
    <citation type="submission" date="2024-09" db="EMBL/GenBank/DDBJ databases">
        <authorList>
            <person name="Sun Q."/>
            <person name="Mori K."/>
        </authorList>
    </citation>
    <scope>NUCLEOTIDE SEQUENCE [LARGE SCALE GENOMIC DNA]</scope>
    <source>
        <strain evidence="2 3">NCAIM B.02537</strain>
    </source>
</reference>
<organism evidence="2 3">
    <name type="scientific">Novosphingobium aquiterrae</name>
    <dbReference type="NCBI Taxonomy" id="624388"/>
    <lineage>
        <taxon>Bacteria</taxon>
        <taxon>Pseudomonadati</taxon>
        <taxon>Pseudomonadota</taxon>
        <taxon>Alphaproteobacteria</taxon>
        <taxon>Sphingomonadales</taxon>
        <taxon>Sphingomonadaceae</taxon>
        <taxon>Novosphingobium</taxon>
    </lineage>
</organism>
<gene>
    <name evidence="2" type="ORF">ACFFF7_10625</name>
</gene>
<accession>A0ABV6PJX3</accession>
<dbReference type="EMBL" id="JBHLTL010000006">
    <property type="protein sequence ID" value="MFC0589869.1"/>
    <property type="molecule type" value="Genomic_DNA"/>
</dbReference>
<feature type="chain" id="PRO_5045061524" evidence="1">
    <location>
        <begin position="22"/>
        <end position="133"/>
    </location>
</feature>
<keyword evidence="3" id="KW-1185">Reference proteome</keyword>
<evidence type="ECO:0000256" key="1">
    <source>
        <dbReference type="SAM" id="SignalP"/>
    </source>
</evidence>
<proteinExistence type="predicted"/>
<comment type="caution">
    <text evidence="2">The sequence shown here is derived from an EMBL/GenBank/DDBJ whole genome shotgun (WGS) entry which is preliminary data.</text>
</comment>
<evidence type="ECO:0000313" key="2">
    <source>
        <dbReference type="EMBL" id="MFC0589869.1"/>
    </source>
</evidence>
<dbReference type="Proteomes" id="UP001589943">
    <property type="component" value="Unassembled WGS sequence"/>
</dbReference>
<name>A0ABV6PJX3_9SPHN</name>
<keyword evidence="1" id="KW-0732">Signal</keyword>
<dbReference type="RefSeq" id="WP_379481328.1">
    <property type="nucleotide sequence ID" value="NZ_JBHLTL010000006.1"/>
</dbReference>
<sequence>MRQTVLVALSLTLSAAVPAAAAPVDSGWPTLAAVTDGECALEITGNGKIFRIAATGLGDNVPGRYQISNGDMMPIDWSIRTSEEGRVARYYMPFRWGHAGERIAGGTVEVRITTPACALRATFPWQREIRVID</sequence>